<dbReference type="SUPFAM" id="SSF48452">
    <property type="entry name" value="TPR-like"/>
    <property type="match status" value="1"/>
</dbReference>
<evidence type="ECO:0000256" key="2">
    <source>
        <dbReference type="ARBA" id="ARBA00022803"/>
    </source>
</evidence>
<feature type="repeat" description="TPR" evidence="3">
    <location>
        <begin position="118"/>
        <end position="151"/>
    </location>
</feature>
<gene>
    <name evidence="4" type="primary">txxe 2124</name>
    <name evidence="4" type="ORF">TXXE_10530</name>
</gene>
<evidence type="ECO:0000256" key="1">
    <source>
        <dbReference type="ARBA" id="ARBA00022737"/>
    </source>
</evidence>
<dbReference type="Proteomes" id="UP000681526">
    <property type="component" value="Unassembled WGS sequence"/>
</dbReference>
<dbReference type="RefSeq" id="WP_213484585.1">
    <property type="nucleotide sequence ID" value="NZ_CAJRAY010000048.1"/>
</dbReference>
<evidence type="ECO:0000256" key="3">
    <source>
        <dbReference type="PROSITE-ProRule" id="PRU00339"/>
    </source>
</evidence>
<keyword evidence="1" id="KW-0677">Repeat</keyword>
<protein>
    <submittedName>
        <fullName evidence="4">Tetratricopeptide TPR_2 repeat protein</fullName>
    </submittedName>
</protein>
<dbReference type="Pfam" id="PF00515">
    <property type="entry name" value="TPR_1"/>
    <property type="match status" value="1"/>
</dbReference>
<dbReference type="EMBL" id="CAJRAY010000048">
    <property type="protein sequence ID" value="CAG5087040.1"/>
    <property type="molecule type" value="Genomic_DNA"/>
</dbReference>
<proteinExistence type="predicted"/>
<dbReference type="Pfam" id="PF14559">
    <property type="entry name" value="TPR_19"/>
    <property type="match status" value="1"/>
</dbReference>
<comment type="caution">
    <text evidence="4">The sequence shown here is derived from an EMBL/GenBank/DDBJ whole genome shotgun (WGS) entry which is preliminary data.</text>
</comment>
<dbReference type="InterPro" id="IPR011990">
    <property type="entry name" value="TPR-like_helical_dom_sf"/>
</dbReference>
<keyword evidence="5" id="KW-1185">Reference proteome</keyword>
<dbReference type="Gene3D" id="1.25.40.10">
    <property type="entry name" value="Tetratricopeptide repeat domain"/>
    <property type="match status" value="2"/>
</dbReference>
<dbReference type="PANTHER" id="PTHR22904:SF523">
    <property type="entry name" value="STRESS-INDUCED-PHOSPHOPROTEIN 1"/>
    <property type="match status" value="1"/>
</dbReference>
<sequence length="174" mass="19549">MAGEEHIRQAYASILSGDYEQAIRSFEQAIAAEPGNPAYHHKCSITCMRSALWTKALRHAEEAVRLAPDQTDYRYHLASVQARIAAEEAKNELAAADPDYASVIGRLKLALELDPLLDEAWLLMAAAYGALGRFDEAAQAAREALRLNPAHGEAKRLFADYRRRHRRKQKRTLH</sequence>
<accession>A0ABM8V4J1</accession>
<reference evidence="4 5" key="1">
    <citation type="submission" date="2021-04" db="EMBL/GenBank/DDBJ databases">
        <authorList>
            <person name="Rakotoarivonina H."/>
        </authorList>
    </citation>
    <scope>NUCLEOTIDE SEQUENCE [LARGE SCALE GENOMIC DNA]</scope>
    <source>
        <strain evidence="4 5">XE</strain>
    </source>
</reference>
<keyword evidence="2 3" id="KW-0802">TPR repeat</keyword>
<feature type="repeat" description="TPR" evidence="3">
    <location>
        <begin position="3"/>
        <end position="36"/>
    </location>
</feature>
<name>A0ABM8V4J1_THEXY</name>
<evidence type="ECO:0000313" key="5">
    <source>
        <dbReference type="Proteomes" id="UP000681526"/>
    </source>
</evidence>
<evidence type="ECO:0000313" key="4">
    <source>
        <dbReference type="EMBL" id="CAG5087040.1"/>
    </source>
</evidence>
<dbReference type="PANTHER" id="PTHR22904">
    <property type="entry name" value="TPR REPEAT CONTAINING PROTEIN"/>
    <property type="match status" value="1"/>
</dbReference>
<dbReference type="SMART" id="SM00028">
    <property type="entry name" value="TPR"/>
    <property type="match status" value="3"/>
</dbReference>
<dbReference type="InterPro" id="IPR019734">
    <property type="entry name" value="TPR_rpt"/>
</dbReference>
<organism evidence="4 5">
    <name type="scientific">Thermobacillus xylanilyticus</name>
    <dbReference type="NCBI Taxonomy" id="76633"/>
    <lineage>
        <taxon>Bacteria</taxon>
        <taxon>Bacillati</taxon>
        <taxon>Bacillota</taxon>
        <taxon>Bacilli</taxon>
        <taxon>Bacillales</taxon>
        <taxon>Paenibacillaceae</taxon>
        <taxon>Thermobacillus</taxon>
    </lineage>
</organism>
<dbReference type="PROSITE" id="PS50005">
    <property type="entry name" value="TPR"/>
    <property type="match status" value="2"/>
</dbReference>